<feature type="transmembrane region" description="Helical" evidence="4">
    <location>
        <begin position="273"/>
        <end position="294"/>
    </location>
</feature>
<evidence type="ECO:0000259" key="5">
    <source>
        <dbReference type="Pfam" id="PF00005"/>
    </source>
</evidence>
<dbReference type="InterPro" id="IPR003439">
    <property type="entry name" value="ABC_transporter-like_ATP-bd"/>
</dbReference>
<evidence type="ECO:0000313" key="7">
    <source>
        <dbReference type="Proteomes" id="UP000030645"/>
    </source>
</evidence>
<evidence type="ECO:0000256" key="2">
    <source>
        <dbReference type="ARBA" id="ARBA00022840"/>
    </source>
</evidence>
<keyword evidence="1" id="KW-0547">Nucleotide-binding</keyword>
<evidence type="ECO:0000256" key="1">
    <source>
        <dbReference type="ARBA" id="ARBA00022741"/>
    </source>
</evidence>
<dbReference type="GO" id="GO:0016020">
    <property type="term" value="C:membrane"/>
    <property type="evidence" value="ECO:0007669"/>
    <property type="project" value="TreeGrafter"/>
</dbReference>
<proteinExistence type="predicted"/>
<dbReference type="GO" id="GO:0042626">
    <property type="term" value="F:ATPase-coupled transmembrane transporter activity"/>
    <property type="evidence" value="ECO:0007669"/>
    <property type="project" value="TreeGrafter"/>
</dbReference>
<name>W9RUF1_9ROSA</name>
<dbReference type="EMBL" id="KE345239">
    <property type="protein sequence ID" value="EXB96350.1"/>
    <property type="molecule type" value="Genomic_DNA"/>
</dbReference>
<dbReference type="GO" id="GO:0005524">
    <property type="term" value="F:ATP binding"/>
    <property type="evidence" value="ECO:0007669"/>
    <property type="project" value="UniProtKB-KW"/>
</dbReference>
<keyword evidence="2" id="KW-0067">ATP-binding</keyword>
<dbReference type="InterPro" id="IPR027417">
    <property type="entry name" value="P-loop_NTPase"/>
</dbReference>
<dbReference type="eggNOG" id="KOG0054">
    <property type="taxonomic scope" value="Eukaryota"/>
</dbReference>
<keyword evidence="7" id="KW-1185">Reference proteome</keyword>
<feature type="region of interest" description="Disordered" evidence="3">
    <location>
        <begin position="185"/>
        <end position="224"/>
    </location>
</feature>
<evidence type="ECO:0000313" key="6">
    <source>
        <dbReference type="EMBL" id="EXB96350.1"/>
    </source>
</evidence>
<accession>W9RUF1</accession>
<keyword evidence="4" id="KW-1133">Transmembrane helix</keyword>
<evidence type="ECO:0000256" key="4">
    <source>
        <dbReference type="SAM" id="Phobius"/>
    </source>
</evidence>
<dbReference type="SUPFAM" id="SSF52540">
    <property type="entry name" value="P-loop containing nucleoside triphosphate hydrolases"/>
    <property type="match status" value="1"/>
</dbReference>
<reference evidence="7" key="1">
    <citation type="submission" date="2013-01" db="EMBL/GenBank/DDBJ databases">
        <title>Draft Genome Sequence of a Mulberry Tree, Morus notabilis C.K. Schneid.</title>
        <authorList>
            <person name="He N."/>
            <person name="Zhao S."/>
        </authorList>
    </citation>
    <scope>NUCLEOTIDE SEQUENCE</scope>
</reference>
<dbReference type="Proteomes" id="UP000030645">
    <property type="component" value="Unassembled WGS sequence"/>
</dbReference>
<organism evidence="6 7">
    <name type="scientific">Morus notabilis</name>
    <dbReference type="NCBI Taxonomy" id="981085"/>
    <lineage>
        <taxon>Eukaryota</taxon>
        <taxon>Viridiplantae</taxon>
        <taxon>Streptophyta</taxon>
        <taxon>Embryophyta</taxon>
        <taxon>Tracheophyta</taxon>
        <taxon>Spermatophyta</taxon>
        <taxon>Magnoliopsida</taxon>
        <taxon>eudicotyledons</taxon>
        <taxon>Gunneridae</taxon>
        <taxon>Pentapetalae</taxon>
        <taxon>rosids</taxon>
        <taxon>fabids</taxon>
        <taxon>Rosales</taxon>
        <taxon>Moraceae</taxon>
        <taxon>Moreae</taxon>
        <taxon>Morus</taxon>
    </lineage>
</organism>
<feature type="domain" description="ABC transporter" evidence="5">
    <location>
        <begin position="35"/>
        <end position="84"/>
    </location>
</feature>
<evidence type="ECO:0000256" key="3">
    <source>
        <dbReference type="SAM" id="MobiDB-lite"/>
    </source>
</evidence>
<dbReference type="InterPro" id="IPR050173">
    <property type="entry name" value="ABC_transporter_C-like"/>
</dbReference>
<dbReference type="GO" id="GO:0016887">
    <property type="term" value="F:ATP hydrolysis activity"/>
    <property type="evidence" value="ECO:0007669"/>
    <property type="project" value="InterPro"/>
</dbReference>
<dbReference type="PANTHER" id="PTHR24223">
    <property type="entry name" value="ATP-BINDING CASSETTE SUB-FAMILY C"/>
    <property type="match status" value="1"/>
</dbReference>
<dbReference type="STRING" id="981085.W9RUF1"/>
<dbReference type="PANTHER" id="PTHR24223:SF181">
    <property type="entry name" value="ABC TRANSPORTER C FAMILY MEMBER 3"/>
    <property type="match status" value="1"/>
</dbReference>
<dbReference type="Gene3D" id="3.40.50.300">
    <property type="entry name" value="P-loop containing nucleotide triphosphate hydrolases"/>
    <property type="match status" value="1"/>
</dbReference>
<dbReference type="FunFam" id="3.40.50.300:FF:003872">
    <property type="entry name" value="Multidrug resistance associated protein, putative"/>
    <property type="match status" value="1"/>
</dbReference>
<sequence>MLVSTFYLAKIVENILFGEEMDRERYERVLDACSLKKYLEILPFGDQTVIGERGINLSGGQKQRIQNARALYQDADIYLFDDPFSAVDAHTGSHLFKVNQISCPSTLKHLKECSLGLLSSKTVIYVTHQVEFLPTADLILVMKDGRITQAGKYDEILNSGTDFMELVGTHKEALSTLNSVESGSAEKTCIDENDEKSSSTSGVLKKEESKTESAAGPKGQLVQEEEGEKGRVGFRVYWKYITTAYGELLYLLSKLGSTIGWPGQVLFRRVKRLLSVALHLYLYMLLWPLGVHFVSS</sequence>
<dbReference type="Pfam" id="PF00005">
    <property type="entry name" value="ABC_tran"/>
    <property type="match status" value="1"/>
</dbReference>
<keyword evidence="4" id="KW-0472">Membrane</keyword>
<keyword evidence="4" id="KW-0812">Transmembrane</keyword>
<dbReference type="AlphaFoldDB" id="W9RUF1"/>
<protein>
    <submittedName>
        <fullName evidence="6">ABC transporter C family member 7</fullName>
    </submittedName>
</protein>
<gene>
    <name evidence="6" type="ORF">L484_023069</name>
</gene>